<accession>A0A1H6TR58</accession>
<name>A0A1H6TR58_9BURK</name>
<keyword evidence="3" id="KW-1185">Reference proteome</keyword>
<gene>
    <name evidence="2" type="ORF">SAMN05192539_1004201</name>
</gene>
<feature type="region of interest" description="Disordered" evidence="1">
    <location>
        <begin position="105"/>
        <end position="169"/>
    </location>
</feature>
<reference evidence="3" key="1">
    <citation type="submission" date="2016-10" db="EMBL/GenBank/DDBJ databases">
        <authorList>
            <person name="Varghese N."/>
            <person name="Submissions S."/>
        </authorList>
    </citation>
    <scope>NUCLEOTIDE SEQUENCE [LARGE SCALE GENOMIC DNA]</scope>
    <source>
        <strain evidence="3">LMG 26031</strain>
    </source>
</reference>
<dbReference type="STRING" id="667676.SAMN05192539_1004201"/>
<dbReference type="RefSeq" id="WP_143062228.1">
    <property type="nucleotide sequence ID" value="NZ_FNYE01000004.1"/>
</dbReference>
<feature type="region of interest" description="Disordered" evidence="1">
    <location>
        <begin position="56"/>
        <end position="90"/>
    </location>
</feature>
<organism evidence="2 3">
    <name type="scientific">Paraburkholderia diazotrophica</name>
    <dbReference type="NCBI Taxonomy" id="667676"/>
    <lineage>
        <taxon>Bacteria</taxon>
        <taxon>Pseudomonadati</taxon>
        <taxon>Pseudomonadota</taxon>
        <taxon>Betaproteobacteria</taxon>
        <taxon>Burkholderiales</taxon>
        <taxon>Burkholderiaceae</taxon>
        <taxon>Paraburkholderia</taxon>
    </lineage>
</organism>
<protein>
    <submittedName>
        <fullName evidence="2">Uncharacterized protein</fullName>
    </submittedName>
</protein>
<proteinExistence type="predicted"/>
<feature type="compositionally biased region" description="Basic and acidic residues" evidence="1">
    <location>
        <begin position="130"/>
        <end position="148"/>
    </location>
</feature>
<dbReference type="Proteomes" id="UP000198866">
    <property type="component" value="Unassembled WGS sequence"/>
</dbReference>
<sequence length="169" mass="18960">MTVKCPPLYSVWENDKGGKIFVEHVYDEATDPEVELEEGDEPQFFVTVVPYSDRNNMDAGADELDAERGPNSFASTESGKPGSSRRTATESNYFVLVPRRQRRLGWTASQPEVSREYLQRSAEPRATAHRTSDAAVLDRRYEREERDTAAVNPHGATQASLPTPISIRD</sequence>
<evidence type="ECO:0000313" key="2">
    <source>
        <dbReference type="EMBL" id="SEI81746.1"/>
    </source>
</evidence>
<dbReference type="EMBL" id="FNYE01000004">
    <property type="protein sequence ID" value="SEI81746.1"/>
    <property type="molecule type" value="Genomic_DNA"/>
</dbReference>
<dbReference type="AlphaFoldDB" id="A0A1H6TR58"/>
<evidence type="ECO:0000313" key="3">
    <source>
        <dbReference type="Proteomes" id="UP000198866"/>
    </source>
</evidence>
<evidence type="ECO:0000256" key="1">
    <source>
        <dbReference type="SAM" id="MobiDB-lite"/>
    </source>
</evidence>